<accession>A0A7R9L1M8</accession>
<feature type="transmembrane region" description="Helical" evidence="2">
    <location>
        <begin position="21"/>
        <end position="44"/>
    </location>
</feature>
<evidence type="ECO:0000313" key="3">
    <source>
        <dbReference type="EMBL" id="CAD7633147.1"/>
    </source>
</evidence>
<feature type="transmembrane region" description="Helical" evidence="2">
    <location>
        <begin position="158"/>
        <end position="178"/>
    </location>
</feature>
<gene>
    <name evidence="3" type="ORF">OSB1V03_LOCUS13546</name>
</gene>
<keyword evidence="2" id="KW-1133">Transmembrane helix</keyword>
<evidence type="ECO:0000256" key="2">
    <source>
        <dbReference type="SAM" id="Phobius"/>
    </source>
</evidence>
<feature type="transmembrane region" description="Helical" evidence="2">
    <location>
        <begin position="105"/>
        <end position="126"/>
    </location>
</feature>
<name>A0A7R9L1M8_9ACAR</name>
<dbReference type="EMBL" id="CAJPIZ010012206">
    <property type="protein sequence ID" value="CAG2113577.1"/>
    <property type="molecule type" value="Genomic_DNA"/>
</dbReference>
<keyword evidence="2" id="KW-0472">Membrane</keyword>
<organism evidence="3">
    <name type="scientific">Medioppia subpectinata</name>
    <dbReference type="NCBI Taxonomy" id="1979941"/>
    <lineage>
        <taxon>Eukaryota</taxon>
        <taxon>Metazoa</taxon>
        <taxon>Ecdysozoa</taxon>
        <taxon>Arthropoda</taxon>
        <taxon>Chelicerata</taxon>
        <taxon>Arachnida</taxon>
        <taxon>Acari</taxon>
        <taxon>Acariformes</taxon>
        <taxon>Sarcoptiformes</taxon>
        <taxon>Oribatida</taxon>
        <taxon>Brachypylina</taxon>
        <taxon>Oppioidea</taxon>
        <taxon>Oppiidae</taxon>
        <taxon>Medioppia</taxon>
    </lineage>
</organism>
<dbReference type="EMBL" id="OC866781">
    <property type="protein sequence ID" value="CAD7633147.1"/>
    <property type="molecule type" value="Genomic_DNA"/>
</dbReference>
<keyword evidence="2" id="KW-0812">Transmembrane</keyword>
<proteinExistence type="predicted"/>
<reference evidence="3" key="1">
    <citation type="submission" date="2020-11" db="EMBL/GenBank/DDBJ databases">
        <authorList>
            <person name="Tran Van P."/>
        </authorList>
    </citation>
    <scope>NUCLEOTIDE SEQUENCE</scope>
</reference>
<feature type="transmembrane region" description="Helical" evidence="2">
    <location>
        <begin position="133"/>
        <end position="152"/>
    </location>
</feature>
<sequence length="620" mass="68182">MEGIQYRSSNFACKKWTLFTLSLISMIITGFVMIAFILMFSAVAQMGDKLDKQSWGSMTSGSQSGSISMSGSGSSGSEGSTSLISFGNDHNSAKDKQTSDVSPSIAIMIVVIVCALVLAIQSIGVFGTYKEHYCLSMTYAILLTLGTVSSFGSCFKDTTYIGSFVFNLLVTILAFSFVNDLRKPTMLQQHPMTTITVQAPQPGHMNPTYYVNQGSRSVQTSGASGNPNHLTNINQHNYVNQAQPNTAVQFVPYTYNPSSPDMTDNLSDKSSNIDIMMGAPDGQIPGAVSGQLVEHEPFLQTYLNSMQDQNKDRRVMVEVNGDGQTILDQIRPLLRDKSIIERLRGSHLDTDVTIIRNVDENGVPVPVSRPDQQMDYQLRHELPQQQTRQPVLDYRQPHPSSPPPQQNPIGISQYINNQHDQQLVAPKAATNPPRAVLGSNAVLLVEQRGAGSIGEHNQQLMLNKLQDLAMRPLIEQEKHALISQTKPYPIQAIDATPPTAPPTYANGVSHSTPTYQDRPVADQNSAQQSYMNRNYGYKQVRQSAAPVAGGQVGSGGPTLSQQHLSIGNNVAGVQYVSARPNKQESNRQIGKEADAYRKQRLREELLKGLEDQERRRQELM</sequence>
<feature type="region of interest" description="Disordered" evidence="1">
    <location>
        <begin position="55"/>
        <end position="79"/>
    </location>
</feature>
<keyword evidence="4" id="KW-1185">Reference proteome</keyword>
<evidence type="ECO:0000256" key="1">
    <source>
        <dbReference type="SAM" id="MobiDB-lite"/>
    </source>
</evidence>
<protein>
    <submittedName>
        <fullName evidence="3">Uncharacterized protein</fullName>
    </submittedName>
</protein>
<dbReference type="Proteomes" id="UP000759131">
    <property type="component" value="Unassembled WGS sequence"/>
</dbReference>
<evidence type="ECO:0000313" key="4">
    <source>
        <dbReference type="Proteomes" id="UP000759131"/>
    </source>
</evidence>
<dbReference type="AlphaFoldDB" id="A0A7R9L1M8"/>
<feature type="region of interest" description="Disordered" evidence="1">
    <location>
        <begin position="392"/>
        <end position="411"/>
    </location>
</feature>
<feature type="non-terminal residue" evidence="3">
    <location>
        <position position="1"/>
    </location>
</feature>